<evidence type="ECO:0000313" key="1">
    <source>
        <dbReference type="EMBL" id="MDQ0414201.1"/>
    </source>
</evidence>
<accession>A0ABU0FWA1</accession>
<protein>
    <submittedName>
        <fullName evidence="1">Uncharacterized protein</fullName>
    </submittedName>
</protein>
<comment type="caution">
    <text evidence="1">The sequence shown here is derived from an EMBL/GenBank/DDBJ whole genome shotgun (WGS) entry which is preliminary data.</text>
</comment>
<sequence length="70" mass="8668">MDEIPDLDRLFDENELLRRDLFHAKKRINSLEKRGKNYAYTIRRLKDRLRKVDVNDRYYNSNGKRKVNKR</sequence>
<dbReference type="Proteomes" id="UP001242313">
    <property type="component" value="Unassembled WGS sequence"/>
</dbReference>
<proteinExistence type="predicted"/>
<name>A0ABU0FWA1_9BACI</name>
<organism evidence="1 2">
    <name type="scientific">Mesobacillus stamsii</name>
    <dbReference type="NCBI Taxonomy" id="225347"/>
    <lineage>
        <taxon>Bacteria</taxon>
        <taxon>Bacillati</taxon>
        <taxon>Bacillota</taxon>
        <taxon>Bacilli</taxon>
        <taxon>Bacillales</taxon>
        <taxon>Bacillaceae</taxon>
        <taxon>Mesobacillus</taxon>
    </lineage>
</organism>
<dbReference type="EMBL" id="JAUSUN010000013">
    <property type="protein sequence ID" value="MDQ0414201.1"/>
    <property type="molecule type" value="Genomic_DNA"/>
</dbReference>
<gene>
    <name evidence="1" type="ORF">J2S25_002408</name>
</gene>
<evidence type="ECO:0000313" key="2">
    <source>
        <dbReference type="Proteomes" id="UP001242313"/>
    </source>
</evidence>
<reference evidence="1 2" key="1">
    <citation type="submission" date="2023-07" db="EMBL/GenBank/DDBJ databases">
        <title>Genomic Encyclopedia of Type Strains, Phase IV (KMG-IV): sequencing the most valuable type-strain genomes for metagenomic binning, comparative biology and taxonomic classification.</title>
        <authorList>
            <person name="Goeker M."/>
        </authorList>
    </citation>
    <scope>NUCLEOTIDE SEQUENCE [LARGE SCALE GENOMIC DNA]</scope>
    <source>
        <strain evidence="1 2">DSM 19598</strain>
    </source>
</reference>
<dbReference type="RefSeq" id="WP_307191987.1">
    <property type="nucleotide sequence ID" value="NZ_JAUSUN010000013.1"/>
</dbReference>
<keyword evidence="2" id="KW-1185">Reference proteome</keyword>